<dbReference type="PANTHER" id="PTHR30168">
    <property type="entry name" value="PUTATIVE MEMBRANE PROTEIN YPFJ"/>
    <property type="match status" value="1"/>
</dbReference>
<evidence type="ECO:0000256" key="5">
    <source>
        <dbReference type="SAM" id="MobiDB-lite"/>
    </source>
</evidence>
<keyword evidence="2" id="KW-0812">Transmembrane</keyword>
<name>A0ABV8IEH5_9ACTN</name>
<evidence type="ECO:0000256" key="4">
    <source>
        <dbReference type="ARBA" id="ARBA00023136"/>
    </source>
</evidence>
<feature type="region of interest" description="Disordered" evidence="5">
    <location>
        <begin position="1"/>
        <end position="21"/>
    </location>
</feature>
<reference evidence="8" key="1">
    <citation type="journal article" date="2019" name="Int. J. Syst. Evol. Microbiol.">
        <title>The Global Catalogue of Microorganisms (GCM) 10K type strain sequencing project: providing services to taxonomists for standard genome sequencing and annotation.</title>
        <authorList>
            <consortium name="The Broad Institute Genomics Platform"/>
            <consortium name="The Broad Institute Genome Sequencing Center for Infectious Disease"/>
            <person name="Wu L."/>
            <person name="Ma J."/>
        </authorList>
    </citation>
    <scope>NUCLEOTIDE SEQUENCE [LARGE SCALE GENOMIC DNA]</scope>
    <source>
        <strain evidence="8">TBRC 4489</strain>
    </source>
</reference>
<comment type="caution">
    <text evidence="7">The sequence shown here is derived from an EMBL/GenBank/DDBJ whole genome shotgun (WGS) entry which is preliminary data.</text>
</comment>
<protein>
    <submittedName>
        <fullName evidence="7">Neutral zinc metallopeptidase</fullName>
    </submittedName>
</protein>
<keyword evidence="6" id="KW-0732">Signal</keyword>
<dbReference type="Pfam" id="PF04228">
    <property type="entry name" value="Zn_peptidase"/>
    <property type="match status" value="1"/>
</dbReference>
<evidence type="ECO:0000256" key="6">
    <source>
        <dbReference type="SAM" id="SignalP"/>
    </source>
</evidence>
<keyword evidence="3" id="KW-1133">Transmembrane helix</keyword>
<evidence type="ECO:0000313" key="7">
    <source>
        <dbReference type="EMBL" id="MFC4062613.1"/>
    </source>
</evidence>
<keyword evidence="4" id="KW-0472">Membrane</keyword>
<feature type="chain" id="PRO_5047539205" evidence="6">
    <location>
        <begin position="45"/>
        <end position="268"/>
    </location>
</feature>
<dbReference type="InterPro" id="IPR007343">
    <property type="entry name" value="Uncharacterised_pept_Zn_put"/>
</dbReference>
<accession>A0ABV8IEH5</accession>
<feature type="signal peptide" evidence="6">
    <location>
        <begin position="1"/>
        <end position="44"/>
    </location>
</feature>
<comment type="subcellular location">
    <subcellularLocation>
        <location evidence="1">Membrane</location>
        <topology evidence="1">Single-pass membrane protein</topology>
    </subcellularLocation>
</comment>
<dbReference type="RefSeq" id="WP_377293887.1">
    <property type="nucleotide sequence ID" value="NZ_JBHSBM010000050.1"/>
</dbReference>
<sequence length="268" mass="28996">MNRRAPLRRPPAPGGRRAASARRAPVSLAAAVLLAAVPSGAAQAAPPKPLGETGRLAASSCPEPPLIDGGVPRTREYLTAAVRCLNRAWSAHLSRAGLPFRAPRVRFHDAPGERACGDRPWPDADAFHCADQGTVVFMLTGEWIEGRTDLHPLKVAAHEYGHHLQSLTGIHASYAARFRARGARRAELRRRYELQADCLSGVFLGSVRRSLKRTGQDWEELFEAVRRSGDGDGTHGSGANRLRWFKRGYGALSPAACDTWTAGASRVS</sequence>
<evidence type="ECO:0000313" key="8">
    <source>
        <dbReference type="Proteomes" id="UP001595850"/>
    </source>
</evidence>
<organism evidence="7 8">
    <name type="scientific">Planomonospora corallina</name>
    <dbReference type="NCBI Taxonomy" id="1806052"/>
    <lineage>
        <taxon>Bacteria</taxon>
        <taxon>Bacillati</taxon>
        <taxon>Actinomycetota</taxon>
        <taxon>Actinomycetes</taxon>
        <taxon>Streptosporangiales</taxon>
        <taxon>Streptosporangiaceae</taxon>
        <taxon>Planomonospora</taxon>
    </lineage>
</organism>
<evidence type="ECO:0000256" key="3">
    <source>
        <dbReference type="ARBA" id="ARBA00022989"/>
    </source>
</evidence>
<proteinExistence type="predicted"/>
<gene>
    <name evidence="7" type="ORF">ACFOWE_30305</name>
</gene>
<dbReference type="EMBL" id="JBHSBM010000050">
    <property type="protein sequence ID" value="MFC4062613.1"/>
    <property type="molecule type" value="Genomic_DNA"/>
</dbReference>
<keyword evidence="8" id="KW-1185">Reference proteome</keyword>
<dbReference type="Proteomes" id="UP001595850">
    <property type="component" value="Unassembled WGS sequence"/>
</dbReference>
<dbReference type="PANTHER" id="PTHR30168:SF0">
    <property type="entry name" value="INNER MEMBRANE PROTEIN"/>
    <property type="match status" value="1"/>
</dbReference>
<evidence type="ECO:0000256" key="1">
    <source>
        <dbReference type="ARBA" id="ARBA00004167"/>
    </source>
</evidence>
<evidence type="ECO:0000256" key="2">
    <source>
        <dbReference type="ARBA" id="ARBA00022692"/>
    </source>
</evidence>